<accession>A0A0L0HUZ6</accession>
<organism evidence="3 4">
    <name type="scientific">Spizellomyces punctatus (strain DAOM BR117)</name>
    <dbReference type="NCBI Taxonomy" id="645134"/>
    <lineage>
        <taxon>Eukaryota</taxon>
        <taxon>Fungi</taxon>
        <taxon>Fungi incertae sedis</taxon>
        <taxon>Chytridiomycota</taxon>
        <taxon>Chytridiomycota incertae sedis</taxon>
        <taxon>Chytridiomycetes</taxon>
        <taxon>Spizellomycetales</taxon>
        <taxon>Spizellomycetaceae</taxon>
        <taxon>Spizellomyces</taxon>
    </lineage>
</organism>
<dbReference type="SUPFAM" id="SSF47616">
    <property type="entry name" value="GST C-terminal domain-like"/>
    <property type="match status" value="1"/>
</dbReference>
<keyword evidence="3" id="KW-0808">Transferase</keyword>
<dbReference type="OMA" id="ELYADEW"/>
<dbReference type="InterPro" id="IPR004046">
    <property type="entry name" value="GST_C"/>
</dbReference>
<evidence type="ECO:0000259" key="2">
    <source>
        <dbReference type="Pfam" id="PF13417"/>
    </source>
</evidence>
<dbReference type="eggNOG" id="ENOG502QWM4">
    <property type="taxonomic scope" value="Eukaryota"/>
</dbReference>
<dbReference type="Pfam" id="PF00043">
    <property type="entry name" value="GST_C"/>
    <property type="match status" value="1"/>
</dbReference>
<dbReference type="InParanoid" id="A0A0L0HUZ6"/>
<name>A0A0L0HUZ6_SPIPD</name>
<dbReference type="SUPFAM" id="SSF52833">
    <property type="entry name" value="Thioredoxin-like"/>
    <property type="match status" value="1"/>
</dbReference>
<evidence type="ECO:0000259" key="1">
    <source>
        <dbReference type="Pfam" id="PF00043"/>
    </source>
</evidence>
<dbReference type="Gene3D" id="1.20.1050.10">
    <property type="match status" value="2"/>
</dbReference>
<dbReference type="GO" id="GO:0016740">
    <property type="term" value="F:transferase activity"/>
    <property type="evidence" value="ECO:0007669"/>
    <property type="project" value="UniProtKB-KW"/>
</dbReference>
<proteinExistence type="predicted"/>
<dbReference type="Pfam" id="PF13417">
    <property type="entry name" value="GST_N_3"/>
    <property type="match status" value="1"/>
</dbReference>
<dbReference type="VEuPathDB" id="FungiDB:SPPG_00428"/>
<dbReference type="InterPro" id="IPR004045">
    <property type="entry name" value="Glutathione_S-Trfase_N"/>
</dbReference>
<evidence type="ECO:0000313" key="3">
    <source>
        <dbReference type="EMBL" id="KND04720.1"/>
    </source>
</evidence>
<dbReference type="CDD" id="cd00299">
    <property type="entry name" value="GST_C_family"/>
    <property type="match status" value="1"/>
</dbReference>
<dbReference type="Gene3D" id="3.40.30.10">
    <property type="entry name" value="Glutaredoxin"/>
    <property type="match status" value="1"/>
</dbReference>
<protein>
    <submittedName>
        <fullName evidence="3">Glutathione S-transferase</fullName>
    </submittedName>
</protein>
<dbReference type="OrthoDB" id="4951845at2759"/>
<reference evidence="3 4" key="1">
    <citation type="submission" date="2009-08" db="EMBL/GenBank/DDBJ databases">
        <title>The Genome Sequence of Spizellomyces punctatus strain DAOM BR117.</title>
        <authorList>
            <consortium name="The Broad Institute Genome Sequencing Platform"/>
            <person name="Russ C."/>
            <person name="Cuomo C."/>
            <person name="Shea T."/>
            <person name="Young S.K."/>
            <person name="Zeng Q."/>
            <person name="Koehrsen M."/>
            <person name="Haas B."/>
            <person name="Borodovsky M."/>
            <person name="Guigo R."/>
            <person name="Alvarado L."/>
            <person name="Berlin A."/>
            <person name="Bochicchio J."/>
            <person name="Borenstein D."/>
            <person name="Chapman S."/>
            <person name="Chen Z."/>
            <person name="Engels R."/>
            <person name="Freedman E."/>
            <person name="Gellesch M."/>
            <person name="Goldberg J."/>
            <person name="Griggs A."/>
            <person name="Gujja S."/>
            <person name="Heiman D."/>
            <person name="Hepburn T."/>
            <person name="Howarth C."/>
            <person name="Jen D."/>
            <person name="Larson L."/>
            <person name="Lewis B."/>
            <person name="Mehta T."/>
            <person name="Park D."/>
            <person name="Pearson M."/>
            <person name="Roberts A."/>
            <person name="Saif S."/>
            <person name="Shenoy N."/>
            <person name="Sisk P."/>
            <person name="Stolte C."/>
            <person name="Sykes S."/>
            <person name="Thomson T."/>
            <person name="Walk T."/>
            <person name="White J."/>
            <person name="Yandava C."/>
            <person name="Burger G."/>
            <person name="Gray M.W."/>
            <person name="Holland P.W.H."/>
            <person name="King N."/>
            <person name="Lang F.B.F."/>
            <person name="Roger A.J."/>
            <person name="Ruiz-Trillo I."/>
            <person name="Lander E."/>
            <person name="Nusbaum C."/>
        </authorList>
    </citation>
    <scope>NUCLEOTIDE SEQUENCE [LARGE SCALE GENOMIC DNA]</scope>
    <source>
        <strain evidence="3 4">DAOM BR117</strain>
    </source>
</reference>
<dbReference type="InterPro" id="IPR036249">
    <property type="entry name" value="Thioredoxin-like_sf"/>
</dbReference>
<feature type="domain" description="GST N-terminal" evidence="2">
    <location>
        <begin position="23"/>
        <end position="96"/>
    </location>
</feature>
<dbReference type="AlphaFoldDB" id="A0A0L0HUZ6"/>
<feature type="domain" description="Glutathione S-transferase C-terminal" evidence="1">
    <location>
        <begin position="186"/>
        <end position="251"/>
    </location>
</feature>
<dbReference type="RefSeq" id="XP_016612759.1">
    <property type="nucleotide sequence ID" value="XM_016748754.1"/>
</dbReference>
<gene>
    <name evidence="3" type="ORF">SPPG_00428</name>
</gene>
<dbReference type="EMBL" id="KQ257450">
    <property type="protein sequence ID" value="KND04720.1"/>
    <property type="molecule type" value="Genomic_DNA"/>
</dbReference>
<sequence>MQAAPLPPHISPVPSTPGAHYTLVGSHVSLFTAKLRSYLIHKGLPFQEVLPTAKVYAQVILPRTGIAMIPVLVSPDGRHVWGDTKCITDLLEENCGGMWMRPPVDQPKQRFVTDMLELWADEWAVMCAMHYRWSFPEQRKFIEWEFGRTSGLRGTEEEICDVGRKLSGRFSGLLPILGVTPTTIPTIERQFQRLVRNLKAHIGKHDYLLGGRATLADCALAGPLYAHLLRDPIPGTIIKTTAPSVADYIERAAGFLPSRGHPARPLDVIEHSERHEPIQFKNAPAKHIVLPNDAIPTSLFPLLLPIFRDTIPYVITAANALHEWIARHPDAKEVPRSVGTVEFKLWDEELGWVVGRRQSFTHTVWMAKRLVNTFNSLNQEGKNDVREFLRDLEQFTSGGEKVKALDCFEHLREAVERCDITAKGALVIMKGVSGGTPRL</sequence>
<dbReference type="Proteomes" id="UP000053201">
    <property type="component" value="Unassembled WGS sequence"/>
</dbReference>
<keyword evidence="4" id="KW-1185">Reference proteome</keyword>
<dbReference type="InterPro" id="IPR036282">
    <property type="entry name" value="Glutathione-S-Trfase_C_sf"/>
</dbReference>
<evidence type="ECO:0000313" key="4">
    <source>
        <dbReference type="Proteomes" id="UP000053201"/>
    </source>
</evidence>
<dbReference type="GeneID" id="27684155"/>